<proteinExistence type="predicted"/>
<dbReference type="InterPro" id="IPR047324">
    <property type="entry name" value="LbH_gamma_CA-like"/>
</dbReference>
<dbReference type="PANTHER" id="PTHR13061">
    <property type="entry name" value="DYNACTIN SUBUNIT P25"/>
    <property type="match status" value="1"/>
</dbReference>
<gene>
    <name evidence="1" type="ORF">AWC06_19085</name>
</gene>
<dbReference type="Proteomes" id="UP000194000">
    <property type="component" value="Unassembled WGS sequence"/>
</dbReference>
<dbReference type="Gene3D" id="2.160.10.10">
    <property type="entry name" value="Hexapeptide repeat proteins"/>
    <property type="match status" value="1"/>
</dbReference>
<dbReference type="SUPFAM" id="SSF51161">
    <property type="entry name" value="Trimeric LpxA-like enzymes"/>
    <property type="match status" value="1"/>
</dbReference>
<dbReference type="PANTHER" id="PTHR13061:SF29">
    <property type="entry name" value="GAMMA CARBONIC ANHYDRASE-LIKE 1, MITOCHONDRIAL-RELATED"/>
    <property type="match status" value="1"/>
</dbReference>
<dbReference type="AlphaFoldDB" id="A0A1X1UP28"/>
<name>A0A1X1UP28_9MYCO</name>
<protein>
    <submittedName>
        <fullName evidence="1">Gamma carbonic anhydrase family protein</fullName>
    </submittedName>
</protein>
<evidence type="ECO:0000313" key="1">
    <source>
        <dbReference type="EMBL" id="ORV58511.1"/>
    </source>
</evidence>
<dbReference type="OrthoDB" id="9803036at2"/>
<keyword evidence="2" id="KW-1185">Reference proteome</keyword>
<dbReference type="EMBL" id="LQOW01000026">
    <property type="protein sequence ID" value="ORV58511.1"/>
    <property type="molecule type" value="Genomic_DNA"/>
</dbReference>
<evidence type="ECO:0000313" key="2">
    <source>
        <dbReference type="Proteomes" id="UP000194000"/>
    </source>
</evidence>
<comment type="caution">
    <text evidence="1">The sequence shown here is derived from an EMBL/GenBank/DDBJ whole genome shotgun (WGS) entry which is preliminary data.</text>
</comment>
<dbReference type="RefSeq" id="WP_085198770.1">
    <property type="nucleotide sequence ID" value="NZ_JACKVI010000009.1"/>
</dbReference>
<dbReference type="InterPro" id="IPR011004">
    <property type="entry name" value="Trimer_LpxA-like_sf"/>
</dbReference>
<accession>A0A1X1UP28</accession>
<sequence length="174" mass="17838">MPLFSFEGRSPKVDPTAFVAPTASVIGDVTIEAGASVWFNTVLRADYAPVIVREGANVQDGSVLHAPPGIPVDIGPGATVAHMCLIHGVHVGAEALIANHATVLDGAVIGARSLIAAHSLVVAGTQIPAEVLVVGSPAKVKGPIAGTSAETWVNVNPQAYQDLARRYLTGLEPI</sequence>
<dbReference type="CDD" id="cd04645">
    <property type="entry name" value="LbH_gamma_CA_like"/>
    <property type="match status" value="1"/>
</dbReference>
<dbReference type="InterPro" id="IPR050484">
    <property type="entry name" value="Transf_Hexapept/Carb_Anhydrase"/>
</dbReference>
<dbReference type="STRING" id="1260918.AWC06_19085"/>
<organism evidence="1 2">
    <name type="scientific">Mycobacterium fragae</name>
    <dbReference type="NCBI Taxonomy" id="1260918"/>
    <lineage>
        <taxon>Bacteria</taxon>
        <taxon>Bacillati</taxon>
        <taxon>Actinomycetota</taxon>
        <taxon>Actinomycetes</taxon>
        <taxon>Mycobacteriales</taxon>
        <taxon>Mycobacteriaceae</taxon>
        <taxon>Mycobacterium</taxon>
    </lineage>
</organism>
<reference evidence="1 2" key="1">
    <citation type="submission" date="2016-01" db="EMBL/GenBank/DDBJ databases">
        <title>The new phylogeny of the genus Mycobacterium.</title>
        <authorList>
            <person name="Tarcisio F."/>
            <person name="Conor M."/>
            <person name="Antonella G."/>
            <person name="Elisabetta G."/>
            <person name="Giulia F.S."/>
            <person name="Sara T."/>
            <person name="Anna F."/>
            <person name="Clotilde B."/>
            <person name="Roberto B."/>
            <person name="Veronica D.S."/>
            <person name="Fabio R."/>
            <person name="Monica P."/>
            <person name="Olivier J."/>
            <person name="Enrico T."/>
            <person name="Nicola S."/>
        </authorList>
    </citation>
    <scope>NUCLEOTIDE SEQUENCE [LARGE SCALE GENOMIC DNA]</scope>
    <source>
        <strain evidence="1 2">DSM 45731</strain>
    </source>
</reference>